<sequence length="117" mass="13300">MRSFVTHELCNLLTKALVMDAKVRDLHQSFMIRRGSAESTQKGGTGCFGVAATFARENHTWDLFRVVVGCRKTINARPPVMVQRPLQQLSPTPRRTSWRSSSNHQEVICVMQMNKKV</sequence>
<evidence type="ECO:0000313" key="1">
    <source>
        <dbReference type="EMBL" id="MED6150492.1"/>
    </source>
</evidence>
<keyword evidence="2" id="KW-1185">Reference proteome</keyword>
<evidence type="ECO:0000313" key="2">
    <source>
        <dbReference type="Proteomes" id="UP001341840"/>
    </source>
</evidence>
<comment type="caution">
    <text evidence="1">The sequence shown here is derived from an EMBL/GenBank/DDBJ whole genome shotgun (WGS) entry which is preliminary data.</text>
</comment>
<reference evidence="1 2" key="1">
    <citation type="journal article" date="2023" name="Plants (Basel)">
        <title>Bridging the Gap: Combining Genomics and Transcriptomics Approaches to Understand Stylosanthes scabra, an Orphan Legume from the Brazilian Caatinga.</title>
        <authorList>
            <person name="Ferreira-Neto J.R.C."/>
            <person name="da Silva M.D."/>
            <person name="Binneck E."/>
            <person name="de Melo N.F."/>
            <person name="da Silva R.H."/>
            <person name="de Melo A.L.T.M."/>
            <person name="Pandolfi V."/>
            <person name="Bustamante F.O."/>
            <person name="Brasileiro-Vidal A.C."/>
            <person name="Benko-Iseppon A.M."/>
        </authorList>
    </citation>
    <scope>NUCLEOTIDE SEQUENCE [LARGE SCALE GENOMIC DNA]</scope>
    <source>
        <tissue evidence="1">Leaves</tissue>
    </source>
</reference>
<dbReference type="Proteomes" id="UP001341840">
    <property type="component" value="Unassembled WGS sequence"/>
</dbReference>
<name>A0ABU6TPB6_9FABA</name>
<organism evidence="1 2">
    <name type="scientific">Stylosanthes scabra</name>
    <dbReference type="NCBI Taxonomy" id="79078"/>
    <lineage>
        <taxon>Eukaryota</taxon>
        <taxon>Viridiplantae</taxon>
        <taxon>Streptophyta</taxon>
        <taxon>Embryophyta</taxon>
        <taxon>Tracheophyta</taxon>
        <taxon>Spermatophyta</taxon>
        <taxon>Magnoliopsida</taxon>
        <taxon>eudicotyledons</taxon>
        <taxon>Gunneridae</taxon>
        <taxon>Pentapetalae</taxon>
        <taxon>rosids</taxon>
        <taxon>fabids</taxon>
        <taxon>Fabales</taxon>
        <taxon>Fabaceae</taxon>
        <taxon>Papilionoideae</taxon>
        <taxon>50 kb inversion clade</taxon>
        <taxon>dalbergioids sensu lato</taxon>
        <taxon>Dalbergieae</taxon>
        <taxon>Pterocarpus clade</taxon>
        <taxon>Stylosanthes</taxon>
    </lineage>
</organism>
<protein>
    <submittedName>
        <fullName evidence="1">Uncharacterized protein</fullName>
    </submittedName>
</protein>
<accession>A0ABU6TPB6</accession>
<gene>
    <name evidence="1" type="ORF">PIB30_072822</name>
</gene>
<dbReference type="EMBL" id="JASCZI010091491">
    <property type="protein sequence ID" value="MED6150492.1"/>
    <property type="molecule type" value="Genomic_DNA"/>
</dbReference>
<proteinExistence type="predicted"/>